<accession>A0AAW7Y158</accession>
<protein>
    <recommendedName>
        <fullName evidence="3">Transposase</fullName>
    </recommendedName>
</protein>
<evidence type="ECO:0008006" key="3">
    <source>
        <dbReference type="Google" id="ProtNLM"/>
    </source>
</evidence>
<proteinExistence type="predicted"/>
<sequence>MAQNTDFVGLDVGKFEIFVYVSKTGAAFSVSNTPAGHSSLQRKLGPVDGQIIALEPTGGYE</sequence>
<dbReference type="AlphaFoldDB" id="A0AAW7Y158"/>
<dbReference type="Proteomes" id="UP001169823">
    <property type="component" value="Unassembled WGS sequence"/>
</dbReference>
<reference evidence="1" key="1">
    <citation type="submission" date="2023-07" db="EMBL/GenBank/DDBJ databases">
        <title>Genome content predicts the carbon catabolic preferences of heterotrophic bacteria.</title>
        <authorList>
            <person name="Gralka M."/>
        </authorList>
    </citation>
    <scope>NUCLEOTIDE SEQUENCE</scope>
    <source>
        <strain evidence="1">I2M02</strain>
    </source>
</reference>
<evidence type="ECO:0000313" key="1">
    <source>
        <dbReference type="EMBL" id="MDO6458769.1"/>
    </source>
</evidence>
<name>A0AAW7Y158_9RHOB</name>
<feature type="non-terminal residue" evidence="1">
    <location>
        <position position="61"/>
    </location>
</feature>
<comment type="caution">
    <text evidence="1">The sequence shown here is derived from an EMBL/GenBank/DDBJ whole genome shotgun (WGS) entry which is preliminary data.</text>
</comment>
<dbReference type="EMBL" id="JAUOPJ010000018">
    <property type="protein sequence ID" value="MDO6458769.1"/>
    <property type="molecule type" value="Genomic_DNA"/>
</dbReference>
<gene>
    <name evidence="1" type="ORF">Q4494_16925</name>
</gene>
<organism evidence="1 2">
    <name type="scientific">Celeribacter halophilus</name>
    <dbReference type="NCBI Taxonomy" id="576117"/>
    <lineage>
        <taxon>Bacteria</taxon>
        <taxon>Pseudomonadati</taxon>
        <taxon>Pseudomonadota</taxon>
        <taxon>Alphaproteobacteria</taxon>
        <taxon>Rhodobacterales</taxon>
        <taxon>Roseobacteraceae</taxon>
        <taxon>Celeribacter</taxon>
    </lineage>
</organism>
<evidence type="ECO:0000313" key="2">
    <source>
        <dbReference type="Proteomes" id="UP001169823"/>
    </source>
</evidence>